<dbReference type="Proteomes" id="UP000051124">
    <property type="component" value="Unassembled WGS sequence"/>
</dbReference>
<protein>
    <submittedName>
        <fullName evidence="2">Uncharacterized protein</fullName>
    </submittedName>
</protein>
<keyword evidence="1" id="KW-0472">Membrane</keyword>
<organism evidence="2 3">
    <name type="scientific">candidate division TA06 bacterium DG_26</name>
    <dbReference type="NCBI Taxonomy" id="1703771"/>
    <lineage>
        <taxon>Bacteria</taxon>
        <taxon>Bacteria division TA06</taxon>
    </lineage>
</organism>
<accession>A0A0S7WE19</accession>
<feature type="transmembrane region" description="Helical" evidence="1">
    <location>
        <begin position="6"/>
        <end position="28"/>
    </location>
</feature>
<keyword evidence="1" id="KW-0812">Transmembrane</keyword>
<dbReference type="EMBL" id="LIZT01000120">
    <property type="protein sequence ID" value="KPJ48402.1"/>
    <property type="molecule type" value="Genomic_DNA"/>
</dbReference>
<proteinExistence type="predicted"/>
<gene>
    <name evidence="2" type="ORF">AMJ40_07555</name>
</gene>
<dbReference type="AlphaFoldDB" id="A0A0S7WE19"/>
<evidence type="ECO:0000256" key="1">
    <source>
        <dbReference type="SAM" id="Phobius"/>
    </source>
</evidence>
<comment type="caution">
    <text evidence="2">The sequence shown here is derived from an EMBL/GenBank/DDBJ whole genome shotgun (WGS) entry which is preliminary data.</text>
</comment>
<sequence length="180" mass="20379">MKVLKITLIVVGCLVALLFIIIGVWLLLHRQGVMEPFQVNSPTMERRVLIAAQGSDFKEALVDSLVTHLRGKSVYISVVDVTTLATVDEEEWDALVIIHTVEQWKLQSDVNAYLDRAEDLDKVLLITTSGSGQWRTEEYDVDVITSASKRDELHALVPDILKWLDELLEEEMVDSIPEHE</sequence>
<reference evidence="2 3" key="1">
    <citation type="journal article" date="2015" name="Microbiome">
        <title>Genomic resolution of linkages in carbon, nitrogen, and sulfur cycling among widespread estuary sediment bacteria.</title>
        <authorList>
            <person name="Baker B.J."/>
            <person name="Lazar C.S."/>
            <person name="Teske A.P."/>
            <person name="Dick G.J."/>
        </authorList>
    </citation>
    <scope>NUCLEOTIDE SEQUENCE [LARGE SCALE GENOMIC DNA]</scope>
    <source>
        <strain evidence="2">DG_26</strain>
    </source>
</reference>
<evidence type="ECO:0000313" key="3">
    <source>
        <dbReference type="Proteomes" id="UP000051124"/>
    </source>
</evidence>
<evidence type="ECO:0000313" key="2">
    <source>
        <dbReference type="EMBL" id="KPJ48402.1"/>
    </source>
</evidence>
<name>A0A0S7WE19_UNCT6</name>
<keyword evidence="1" id="KW-1133">Transmembrane helix</keyword>